<dbReference type="InterPro" id="IPR011333">
    <property type="entry name" value="SKP1/BTB/POZ_sf"/>
</dbReference>
<evidence type="ECO:0000256" key="2">
    <source>
        <dbReference type="ARBA" id="ARBA00022786"/>
    </source>
</evidence>
<protein>
    <recommendedName>
        <fullName evidence="4">SKP1 component dimerisation domain-containing protein</fullName>
    </recommendedName>
</protein>
<reference evidence="5 6" key="1">
    <citation type="journal article" date="2020" name="Cell">
        <title>Large-Scale Comparative Analyses of Tick Genomes Elucidate Their Genetic Diversity and Vector Capacities.</title>
        <authorList>
            <consortium name="Tick Genome and Microbiome Consortium (TIGMIC)"/>
            <person name="Jia N."/>
            <person name="Wang J."/>
            <person name="Shi W."/>
            <person name="Du L."/>
            <person name="Sun Y."/>
            <person name="Zhan W."/>
            <person name="Jiang J.F."/>
            <person name="Wang Q."/>
            <person name="Zhang B."/>
            <person name="Ji P."/>
            <person name="Bell-Sakyi L."/>
            <person name="Cui X.M."/>
            <person name="Yuan T.T."/>
            <person name="Jiang B.G."/>
            <person name="Yang W.F."/>
            <person name="Lam T.T."/>
            <person name="Chang Q.C."/>
            <person name="Ding S.J."/>
            <person name="Wang X.J."/>
            <person name="Zhu J.G."/>
            <person name="Ruan X.D."/>
            <person name="Zhao L."/>
            <person name="Wei J.T."/>
            <person name="Ye R.Z."/>
            <person name="Que T.C."/>
            <person name="Du C.H."/>
            <person name="Zhou Y.H."/>
            <person name="Cheng J.X."/>
            <person name="Dai P.F."/>
            <person name="Guo W.B."/>
            <person name="Han X.H."/>
            <person name="Huang E.J."/>
            <person name="Li L.F."/>
            <person name="Wei W."/>
            <person name="Gao Y.C."/>
            <person name="Liu J.Z."/>
            <person name="Shao H.Z."/>
            <person name="Wang X."/>
            <person name="Wang C.C."/>
            <person name="Yang T.C."/>
            <person name="Huo Q.B."/>
            <person name="Li W."/>
            <person name="Chen H.Y."/>
            <person name="Chen S.E."/>
            <person name="Zhou L.G."/>
            <person name="Ni X.B."/>
            <person name="Tian J.H."/>
            <person name="Sheng Y."/>
            <person name="Liu T."/>
            <person name="Pan Y.S."/>
            <person name="Xia L.Y."/>
            <person name="Li J."/>
            <person name="Zhao F."/>
            <person name="Cao W.C."/>
        </authorList>
    </citation>
    <scope>NUCLEOTIDE SEQUENCE [LARGE SCALE GENOMIC DNA]</scope>
    <source>
        <strain evidence="5">HaeL-2018</strain>
    </source>
</reference>
<evidence type="ECO:0000313" key="6">
    <source>
        <dbReference type="Proteomes" id="UP000821853"/>
    </source>
</evidence>
<dbReference type="InterPro" id="IPR001232">
    <property type="entry name" value="SKP1-like"/>
</dbReference>
<evidence type="ECO:0000256" key="1">
    <source>
        <dbReference type="ARBA" id="ARBA00009993"/>
    </source>
</evidence>
<name>A0A9J6H110_HAELO</name>
<dbReference type="GO" id="GO:0006511">
    <property type="term" value="P:ubiquitin-dependent protein catabolic process"/>
    <property type="evidence" value="ECO:0007669"/>
    <property type="project" value="InterPro"/>
</dbReference>
<comment type="caution">
    <text evidence="5">The sequence shown here is derived from an EMBL/GenBank/DDBJ whole genome shotgun (WGS) entry which is preliminary data.</text>
</comment>
<feature type="region of interest" description="Disordered" evidence="3">
    <location>
        <begin position="1"/>
        <end position="29"/>
    </location>
</feature>
<dbReference type="SUPFAM" id="SSF81382">
    <property type="entry name" value="Skp1 dimerisation domain-like"/>
    <property type="match status" value="1"/>
</dbReference>
<dbReference type="InterPro" id="IPR036296">
    <property type="entry name" value="SKP1-like_dim_sf"/>
</dbReference>
<dbReference type="InterPro" id="IPR016072">
    <property type="entry name" value="Skp1_comp_dimer"/>
</dbReference>
<keyword evidence="6" id="KW-1185">Reference proteome</keyword>
<dbReference type="PANTHER" id="PTHR11165">
    <property type="entry name" value="SKP1"/>
    <property type="match status" value="1"/>
</dbReference>
<evidence type="ECO:0000256" key="3">
    <source>
        <dbReference type="SAM" id="MobiDB-lite"/>
    </source>
</evidence>
<accession>A0A9J6H110</accession>
<keyword evidence="2" id="KW-0833">Ubl conjugation pathway</keyword>
<feature type="domain" description="SKP1 component dimerisation" evidence="4">
    <location>
        <begin position="348"/>
        <end position="388"/>
    </location>
</feature>
<dbReference type="Pfam" id="PF01466">
    <property type="entry name" value="Skp1"/>
    <property type="match status" value="1"/>
</dbReference>
<evidence type="ECO:0000259" key="4">
    <source>
        <dbReference type="Pfam" id="PF01466"/>
    </source>
</evidence>
<dbReference type="Gene3D" id="3.30.710.10">
    <property type="entry name" value="Potassium Channel Kv1.1, Chain A"/>
    <property type="match status" value="2"/>
</dbReference>
<comment type="similarity">
    <text evidence="1">Belongs to the SKP1 family.</text>
</comment>
<dbReference type="InterPro" id="IPR016897">
    <property type="entry name" value="SKP1"/>
</dbReference>
<sequence length="402" mass="44407">MACPPAAAGAPSPLQPATAQRESGPVQRRAGATMKLQSSEGQIFEADLQTVMFSGTLRTMMEGGLEIQWLCAGLSRACPAAAEADDEVVPLVTVSAAVLQKVLQWLTYHKHELRLIAEEEAAGVPASRHLLASPWDTHFFSVDQDTLFQIIKKVLQWLTYHKHELAAHRREEAAGVPRQPPPARSPGTQHFFSVDQDTLSRSSRSKAKGRFQPFSARRANLAFARECRLCPGERCQHGCTVRVIVGTAPDPERGNTLCDSYAPQPLHRTPEPRSVPRPVPFACPLGVTVHSVSRLHLICAACMEAKARDSRRSNVAADVVRAKRSVRVLRRRCVACVQAADYLDIGALMDAGCKAVANMMRGKTPDEIRRKLCMRNDFTPAQEEHVRECVYRRVPREAMPTI</sequence>
<dbReference type="Proteomes" id="UP000821853">
    <property type="component" value="Chromosome 8"/>
</dbReference>
<proteinExistence type="inferred from homology"/>
<gene>
    <name evidence="5" type="ORF">HPB48_008889</name>
</gene>
<organism evidence="5 6">
    <name type="scientific">Haemaphysalis longicornis</name>
    <name type="common">Bush tick</name>
    <dbReference type="NCBI Taxonomy" id="44386"/>
    <lineage>
        <taxon>Eukaryota</taxon>
        <taxon>Metazoa</taxon>
        <taxon>Ecdysozoa</taxon>
        <taxon>Arthropoda</taxon>
        <taxon>Chelicerata</taxon>
        <taxon>Arachnida</taxon>
        <taxon>Acari</taxon>
        <taxon>Parasitiformes</taxon>
        <taxon>Ixodida</taxon>
        <taxon>Ixodoidea</taxon>
        <taxon>Ixodidae</taxon>
        <taxon>Haemaphysalinae</taxon>
        <taxon>Haemaphysalis</taxon>
    </lineage>
</organism>
<dbReference type="AlphaFoldDB" id="A0A9J6H110"/>
<dbReference type="SUPFAM" id="SSF54695">
    <property type="entry name" value="POZ domain"/>
    <property type="match status" value="1"/>
</dbReference>
<dbReference type="OrthoDB" id="2342932at2759"/>
<dbReference type="SMART" id="SM00512">
    <property type="entry name" value="Skp1"/>
    <property type="match status" value="1"/>
</dbReference>
<feature type="compositionally biased region" description="Low complexity" evidence="3">
    <location>
        <begin position="1"/>
        <end position="17"/>
    </location>
</feature>
<dbReference type="EMBL" id="JABSTR010000010">
    <property type="protein sequence ID" value="KAH9380729.1"/>
    <property type="molecule type" value="Genomic_DNA"/>
</dbReference>
<dbReference type="VEuPathDB" id="VectorBase:HLOH_056136"/>
<feature type="region of interest" description="Disordered" evidence="3">
    <location>
        <begin position="169"/>
        <end position="190"/>
    </location>
</feature>
<evidence type="ECO:0000313" key="5">
    <source>
        <dbReference type="EMBL" id="KAH9380729.1"/>
    </source>
</evidence>